<evidence type="ECO:0000313" key="1">
    <source>
        <dbReference type="EMBL" id="GAA4094646.1"/>
    </source>
</evidence>
<name>A0ABP7WQW7_9ACTN</name>
<gene>
    <name evidence="1" type="ORF">GCM10022214_66700</name>
</gene>
<keyword evidence="2" id="KW-1185">Reference proteome</keyword>
<organism evidence="1 2">
    <name type="scientific">Actinomadura miaoliensis</name>
    <dbReference type="NCBI Taxonomy" id="430685"/>
    <lineage>
        <taxon>Bacteria</taxon>
        <taxon>Bacillati</taxon>
        <taxon>Actinomycetota</taxon>
        <taxon>Actinomycetes</taxon>
        <taxon>Streptosporangiales</taxon>
        <taxon>Thermomonosporaceae</taxon>
        <taxon>Actinomadura</taxon>
    </lineage>
</organism>
<proteinExistence type="predicted"/>
<comment type="caution">
    <text evidence="1">The sequence shown here is derived from an EMBL/GenBank/DDBJ whole genome shotgun (WGS) entry which is preliminary data.</text>
</comment>
<accession>A0ABP7WQW7</accession>
<dbReference type="EMBL" id="BAAAZG010000052">
    <property type="protein sequence ID" value="GAA4094646.1"/>
    <property type="molecule type" value="Genomic_DNA"/>
</dbReference>
<protein>
    <submittedName>
        <fullName evidence="1">Uncharacterized protein</fullName>
    </submittedName>
</protein>
<sequence>MSELPEAIRDEVITELYRQADELDWELLTQTEKKLQYRKWIEDPRVGGVLRPFFDDHRMGTWIKDTPMKEYARAQEGLGSMAKYARSRFPGPENLIERTLGAAWSVVEGSVGEKPTHCLAERSGVQRYVCWGRPKTFRDLTWAAINKAVTMPTKPLIIVTLQDGIVASEAEKRLQVAIAEHCGIEIRYLHRQLQRHLE</sequence>
<evidence type="ECO:0000313" key="2">
    <source>
        <dbReference type="Proteomes" id="UP001500683"/>
    </source>
</evidence>
<dbReference type="RefSeq" id="WP_344955589.1">
    <property type="nucleotide sequence ID" value="NZ_BAAAZG010000052.1"/>
</dbReference>
<dbReference type="Proteomes" id="UP001500683">
    <property type="component" value="Unassembled WGS sequence"/>
</dbReference>
<reference evidence="2" key="1">
    <citation type="journal article" date="2019" name="Int. J. Syst. Evol. Microbiol.">
        <title>The Global Catalogue of Microorganisms (GCM) 10K type strain sequencing project: providing services to taxonomists for standard genome sequencing and annotation.</title>
        <authorList>
            <consortium name="The Broad Institute Genomics Platform"/>
            <consortium name="The Broad Institute Genome Sequencing Center for Infectious Disease"/>
            <person name="Wu L."/>
            <person name="Ma J."/>
        </authorList>
    </citation>
    <scope>NUCLEOTIDE SEQUENCE [LARGE SCALE GENOMIC DNA]</scope>
    <source>
        <strain evidence="2">JCM 16702</strain>
    </source>
</reference>